<proteinExistence type="predicted"/>
<comment type="caution">
    <text evidence="2">The sequence shown here is derived from an EMBL/GenBank/DDBJ whole genome shotgun (WGS) entry which is preliminary data.</text>
</comment>
<dbReference type="Proteomes" id="UP000325313">
    <property type="component" value="Unassembled WGS sequence"/>
</dbReference>
<dbReference type="Gene3D" id="1.10.10.60">
    <property type="entry name" value="Homeodomain-like"/>
    <property type="match status" value="1"/>
</dbReference>
<sequence>MLTPWWTTTCALAVKARTLLEQSLSPSLLGSLINRKHSNPIPPLRFPEVSNLVPQLLQLGLTPDYAQLLQHEFSSTVKRLDESLTESYQNDALKFLPNVHPNPRCSFIQASQGHLLAVRAQAVQRILAILQSRLESFVQQSRAVQTTSQPTPPSPSASTSCASPSSSGPSTTSGKSRIPPPKFTREQHVALNALLARDNQYSSEDKEVIAHELDLSYDQVNRWKPYSCPSRRPGPAGLLQSLSPGSSARDSTMSPSPDPEPTQNFSEEEERPSTSSSSDEDTEMTIIATPSSSSSSSSSRSDQDQDEPMDAYFDFPAYQSPAQSWPAHSPPSTLTSVPAIPFDFDSLNHSSCSSSGDPGLWNTSLPQPVPFNFQPFAFAS</sequence>
<evidence type="ECO:0000256" key="1">
    <source>
        <dbReference type="SAM" id="MobiDB-lite"/>
    </source>
</evidence>
<dbReference type="InterPro" id="IPR009057">
    <property type="entry name" value="Homeodomain-like_sf"/>
</dbReference>
<dbReference type="AlphaFoldDB" id="A0A5B0SMI8"/>
<name>A0A5B0SMI8_PUCGR</name>
<dbReference type="SUPFAM" id="SSF46689">
    <property type="entry name" value="Homeodomain-like"/>
    <property type="match status" value="1"/>
</dbReference>
<organism evidence="2 3">
    <name type="scientific">Puccinia graminis f. sp. tritici</name>
    <dbReference type="NCBI Taxonomy" id="56615"/>
    <lineage>
        <taxon>Eukaryota</taxon>
        <taxon>Fungi</taxon>
        <taxon>Dikarya</taxon>
        <taxon>Basidiomycota</taxon>
        <taxon>Pucciniomycotina</taxon>
        <taxon>Pucciniomycetes</taxon>
        <taxon>Pucciniales</taxon>
        <taxon>Pucciniaceae</taxon>
        <taxon>Puccinia</taxon>
    </lineage>
</organism>
<feature type="region of interest" description="Disordered" evidence="1">
    <location>
        <begin position="141"/>
        <end position="182"/>
    </location>
</feature>
<evidence type="ECO:0008006" key="4">
    <source>
        <dbReference type="Google" id="ProtNLM"/>
    </source>
</evidence>
<accession>A0A5B0SMI8</accession>
<feature type="compositionally biased region" description="Polar residues" evidence="1">
    <location>
        <begin position="240"/>
        <end position="265"/>
    </location>
</feature>
<evidence type="ECO:0000313" key="3">
    <source>
        <dbReference type="Proteomes" id="UP000325313"/>
    </source>
</evidence>
<feature type="region of interest" description="Disordered" evidence="1">
    <location>
        <begin position="226"/>
        <end position="333"/>
    </location>
</feature>
<dbReference type="EMBL" id="VDEP01000001">
    <property type="protein sequence ID" value="KAA1139152.1"/>
    <property type="molecule type" value="Genomic_DNA"/>
</dbReference>
<protein>
    <recommendedName>
        <fullName evidence="4">Homeobox domain-containing protein</fullName>
    </recommendedName>
</protein>
<feature type="compositionally biased region" description="Low complexity" evidence="1">
    <location>
        <begin position="291"/>
        <end position="300"/>
    </location>
</feature>
<feature type="compositionally biased region" description="Low complexity" evidence="1">
    <location>
        <begin position="156"/>
        <end position="174"/>
    </location>
</feature>
<gene>
    <name evidence="2" type="ORF">PGTUg99_036760</name>
</gene>
<evidence type="ECO:0000313" key="2">
    <source>
        <dbReference type="EMBL" id="KAA1139152.1"/>
    </source>
</evidence>
<reference evidence="2 3" key="1">
    <citation type="submission" date="2019-05" db="EMBL/GenBank/DDBJ databases">
        <title>Emergence of the Ug99 lineage of the wheat stem rust pathogen through somatic hybridization.</title>
        <authorList>
            <person name="Li F."/>
            <person name="Upadhyaya N.M."/>
            <person name="Sperschneider J."/>
            <person name="Matny O."/>
            <person name="Nguyen-Phuc H."/>
            <person name="Mago R."/>
            <person name="Raley C."/>
            <person name="Miller M.E."/>
            <person name="Silverstein K.A.T."/>
            <person name="Henningsen E."/>
            <person name="Hirsch C.D."/>
            <person name="Visser B."/>
            <person name="Pretorius Z.A."/>
            <person name="Steffenson B.J."/>
            <person name="Schwessinger B."/>
            <person name="Dodds P.N."/>
            <person name="Figueroa M."/>
        </authorList>
    </citation>
    <scope>NUCLEOTIDE SEQUENCE [LARGE SCALE GENOMIC DNA]</scope>
    <source>
        <strain evidence="2 3">Ug99</strain>
    </source>
</reference>